<protein>
    <recommendedName>
        <fullName evidence="2">Zn(2)-C6 fungal-type domain-containing protein</fullName>
    </recommendedName>
</protein>
<feature type="domain" description="Zn(2)-C6 fungal-type" evidence="2">
    <location>
        <begin position="480"/>
        <end position="510"/>
    </location>
</feature>
<comment type="caution">
    <text evidence="3">The sequence shown here is derived from an EMBL/GenBank/DDBJ whole genome shotgun (WGS) entry which is preliminary data.</text>
</comment>
<dbReference type="Gene3D" id="4.10.240.10">
    <property type="entry name" value="Zn(2)-C6 fungal-type DNA-binding domain"/>
    <property type="match status" value="1"/>
</dbReference>
<dbReference type="PROSITE" id="PS50048">
    <property type="entry name" value="ZN2_CY6_FUNGAL_2"/>
    <property type="match status" value="1"/>
</dbReference>
<dbReference type="CDD" id="cd00067">
    <property type="entry name" value="GAL4"/>
    <property type="match status" value="1"/>
</dbReference>
<dbReference type="SUPFAM" id="SSF57701">
    <property type="entry name" value="Zn2/Cys6 DNA-binding domain"/>
    <property type="match status" value="1"/>
</dbReference>
<feature type="region of interest" description="Disordered" evidence="1">
    <location>
        <begin position="67"/>
        <end position="88"/>
    </location>
</feature>
<dbReference type="GO" id="GO:0000981">
    <property type="term" value="F:DNA-binding transcription factor activity, RNA polymerase II-specific"/>
    <property type="evidence" value="ECO:0007669"/>
    <property type="project" value="InterPro"/>
</dbReference>
<dbReference type="Proteomes" id="UP000094819">
    <property type="component" value="Unassembled WGS sequence"/>
</dbReference>
<evidence type="ECO:0000256" key="1">
    <source>
        <dbReference type="SAM" id="MobiDB-lite"/>
    </source>
</evidence>
<dbReference type="Pfam" id="PF00172">
    <property type="entry name" value="Zn_clus"/>
    <property type="match status" value="1"/>
</dbReference>
<dbReference type="RefSeq" id="XP_019033471.1">
    <property type="nucleotide sequence ID" value="XM_019174419.1"/>
</dbReference>
<sequence>MAVTSAPCLPDTPKLRAQASPPSGNNSPVLLAVHHSRRFAKRPSHSTLLLPPLSTPRHRVITRSQSVDFPTHQPQAFGATRVPQKPSVMRTAAPPAIRLEAPDIPTARLEALNSPPLLPPTTYQVGPAASPLSLTPCSPPWQTEFHRSPSPTILSTLDKISPPSSHPAAHRRTLSDFGSSPPTSLVAAAPTTSNQSKPENGVDLWPAPATPHIAACTLTSMPPLHPLMPRLDQLYPPFKPSQDAIPSRVKSDAYASNQQSACAPAEVEMVHRKSRARLREAYSDVPYVALKNANGKKPPPIAATPISTRRAQPSLFFPLTPETETAHHPARPDDEIRLRLQLLSPPPTTRRIEKREKRNHPASFDSPFIDRGLEGREKTGQVVRKSGSMMEFPERVQVVRAAKSQALRAISPGMWDMPEGAREQTPTPTLSQPMTVTIGRQFDGGVPQVAAPRDRTREKAEAGSSKKGKKSLRGPRTTEVCDTCRANHRKCDGHIPCRVCIKRSYRFCLYSGTATHPRNEPLVASAGGTRDCEV</sequence>
<feature type="compositionally biased region" description="Basic and acidic residues" evidence="1">
    <location>
        <begin position="452"/>
        <end position="461"/>
    </location>
</feature>
<feature type="region of interest" description="Disordered" evidence="1">
    <location>
        <begin position="158"/>
        <end position="200"/>
    </location>
</feature>
<keyword evidence="4" id="KW-1185">Reference proteome</keyword>
<feature type="region of interest" description="Disordered" evidence="1">
    <location>
        <begin position="351"/>
        <end position="372"/>
    </location>
</feature>
<dbReference type="GO" id="GO:0008270">
    <property type="term" value="F:zinc ion binding"/>
    <property type="evidence" value="ECO:0007669"/>
    <property type="project" value="InterPro"/>
</dbReference>
<reference evidence="3 4" key="1">
    <citation type="submission" date="2016-06" db="EMBL/GenBank/DDBJ databases">
        <title>Evolution of pathogenesis and genome organization in the Tremellales.</title>
        <authorList>
            <person name="Cuomo C."/>
            <person name="Litvintseva A."/>
            <person name="Heitman J."/>
            <person name="Chen Y."/>
            <person name="Sun S."/>
            <person name="Springer D."/>
            <person name="Dromer F."/>
            <person name="Young S."/>
            <person name="Zeng Q."/>
            <person name="Chapman S."/>
            <person name="Gujja S."/>
            <person name="Saif S."/>
            <person name="Birren B."/>
        </authorList>
    </citation>
    <scope>NUCLEOTIDE SEQUENCE [LARGE SCALE GENOMIC DNA]</scope>
    <source>
        <strain evidence="3 4">CBS 7118</strain>
    </source>
</reference>
<dbReference type="OrthoDB" id="4136018at2759"/>
<dbReference type="GeneID" id="30191480"/>
<name>A0A1E3JRC9_9TREE</name>
<dbReference type="PROSITE" id="PS00463">
    <property type="entry name" value="ZN2_CY6_FUNGAL_1"/>
    <property type="match status" value="1"/>
</dbReference>
<gene>
    <name evidence="3" type="ORF">L198_02267</name>
</gene>
<evidence type="ECO:0000313" key="3">
    <source>
        <dbReference type="EMBL" id="ODO03420.1"/>
    </source>
</evidence>
<dbReference type="InterPro" id="IPR036864">
    <property type="entry name" value="Zn2-C6_fun-type_DNA-bd_sf"/>
</dbReference>
<dbReference type="SMART" id="SM00066">
    <property type="entry name" value="GAL4"/>
    <property type="match status" value="1"/>
</dbReference>
<accession>A0A1E3JRC9</accession>
<feature type="region of interest" description="Disordered" evidence="1">
    <location>
        <begin position="441"/>
        <end position="477"/>
    </location>
</feature>
<organism evidence="3 4">
    <name type="scientific">Cryptococcus wingfieldii CBS 7118</name>
    <dbReference type="NCBI Taxonomy" id="1295528"/>
    <lineage>
        <taxon>Eukaryota</taxon>
        <taxon>Fungi</taxon>
        <taxon>Dikarya</taxon>
        <taxon>Basidiomycota</taxon>
        <taxon>Agaricomycotina</taxon>
        <taxon>Tremellomycetes</taxon>
        <taxon>Tremellales</taxon>
        <taxon>Cryptococcaceae</taxon>
        <taxon>Cryptococcus</taxon>
    </lineage>
</organism>
<evidence type="ECO:0000313" key="4">
    <source>
        <dbReference type="Proteomes" id="UP000094819"/>
    </source>
</evidence>
<dbReference type="EMBL" id="AWGH01000005">
    <property type="protein sequence ID" value="ODO03420.1"/>
    <property type="molecule type" value="Genomic_DNA"/>
</dbReference>
<proteinExistence type="predicted"/>
<evidence type="ECO:0000259" key="2">
    <source>
        <dbReference type="PROSITE" id="PS50048"/>
    </source>
</evidence>
<dbReference type="AlphaFoldDB" id="A0A1E3JRC9"/>
<dbReference type="InterPro" id="IPR001138">
    <property type="entry name" value="Zn2Cys6_DnaBD"/>
</dbReference>
<feature type="region of interest" description="Disordered" evidence="1">
    <location>
        <begin position="1"/>
        <end position="29"/>
    </location>
</feature>